<protein>
    <submittedName>
        <fullName evidence="1">Uncharacterized protein</fullName>
    </submittedName>
</protein>
<organism evidence="1">
    <name type="scientific">Arundo donax</name>
    <name type="common">Giant reed</name>
    <name type="synonym">Donax arundinaceus</name>
    <dbReference type="NCBI Taxonomy" id="35708"/>
    <lineage>
        <taxon>Eukaryota</taxon>
        <taxon>Viridiplantae</taxon>
        <taxon>Streptophyta</taxon>
        <taxon>Embryophyta</taxon>
        <taxon>Tracheophyta</taxon>
        <taxon>Spermatophyta</taxon>
        <taxon>Magnoliopsida</taxon>
        <taxon>Liliopsida</taxon>
        <taxon>Poales</taxon>
        <taxon>Poaceae</taxon>
        <taxon>PACMAD clade</taxon>
        <taxon>Arundinoideae</taxon>
        <taxon>Arundineae</taxon>
        <taxon>Arundo</taxon>
    </lineage>
</organism>
<reference evidence="1" key="2">
    <citation type="journal article" date="2015" name="Data Brief">
        <title>Shoot transcriptome of the giant reed, Arundo donax.</title>
        <authorList>
            <person name="Barrero R.A."/>
            <person name="Guerrero F.D."/>
            <person name="Moolhuijzen P."/>
            <person name="Goolsby J.A."/>
            <person name="Tidwell J."/>
            <person name="Bellgard S.E."/>
            <person name="Bellgard M.I."/>
        </authorList>
    </citation>
    <scope>NUCLEOTIDE SEQUENCE</scope>
    <source>
        <tissue evidence="1">Shoot tissue taken approximately 20 cm above the soil surface</tissue>
    </source>
</reference>
<proteinExistence type="predicted"/>
<dbReference type="AlphaFoldDB" id="A0A0A9GIQ0"/>
<sequence length="65" mass="7490">MRDLLLIDTLSEINGESLILKAMPFANQWGGILFLCFCLVHSCYEMLHRSVYDANLGLRMKENIQ</sequence>
<reference evidence="1" key="1">
    <citation type="submission" date="2014-09" db="EMBL/GenBank/DDBJ databases">
        <authorList>
            <person name="Magalhaes I.L.F."/>
            <person name="Oliveira U."/>
            <person name="Santos F.R."/>
            <person name="Vidigal T.H.D.A."/>
            <person name="Brescovit A.D."/>
            <person name="Santos A.J."/>
        </authorList>
    </citation>
    <scope>NUCLEOTIDE SEQUENCE</scope>
    <source>
        <tissue evidence="1">Shoot tissue taken approximately 20 cm above the soil surface</tissue>
    </source>
</reference>
<name>A0A0A9GIQ0_ARUDO</name>
<accession>A0A0A9GIQ0</accession>
<evidence type="ECO:0000313" key="1">
    <source>
        <dbReference type="EMBL" id="JAE22411.1"/>
    </source>
</evidence>
<dbReference type="EMBL" id="GBRH01175485">
    <property type="protein sequence ID" value="JAE22411.1"/>
    <property type="molecule type" value="Transcribed_RNA"/>
</dbReference>